<feature type="non-terminal residue" evidence="1">
    <location>
        <position position="174"/>
    </location>
</feature>
<dbReference type="AlphaFoldDB" id="A0A5J4RXS8"/>
<gene>
    <name evidence="1" type="ORF">EZS28_052673</name>
</gene>
<evidence type="ECO:0000313" key="1">
    <source>
        <dbReference type="EMBL" id="KAA6338767.1"/>
    </source>
</evidence>
<protein>
    <submittedName>
        <fullName evidence="1">Uncharacterized protein</fullName>
    </submittedName>
</protein>
<name>A0A5J4RXS8_9EUKA</name>
<proteinExistence type="predicted"/>
<feature type="non-terminal residue" evidence="1">
    <location>
        <position position="1"/>
    </location>
</feature>
<dbReference type="EMBL" id="SNRW01041201">
    <property type="protein sequence ID" value="KAA6338767.1"/>
    <property type="molecule type" value="Genomic_DNA"/>
</dbReference>
<organism evidence="1 2">
    <name type="scientific">Streblomastix strix</name>
    <dbReference type="NCBI Taxonomy" id="222440"/>
    <lineage>
        <taxon>Eukaryota</taxon>
        <taxon>Metamonada</taxon>
        <taxon>Preaxostyla</taxon>
        <taxon>Oxymonadida</taxon>
        <taxon>Streblomastigidae</taxon>
        <taxon>Streblomastix</taxon>
    </lineage>
</organism>
<reference evidence="1 2" key="1">
    <citation type="submission" date="2019-03" db="EMBL/GenBank/DDBJ databases">
        <title>Single cell metagenomics reveals metabolic interactions within the superorganism composed of flagellate Streblomastix strix and complex community of Bacteroidetes bacteria on its surface.</title>
        <authorList>
            <person name="Treitli S.C."/>
            <person name="Kolisko M."/>
            <person name="Husnik F."/>
            <person name="Keeling P."/>
            <person name="Hampl V."/>
        </authorList>
    </citation>
    <scope>NUCLEOTIDE SEQUENCE [LARGE SCALE GENOMIC DNA]</scope>
    <source>
        <strain evidence="1">ST1C</strain>
    </source>
</reference>
<sequence length="174" mass="19891">YAHNACVTVLEEGRLLGGLQNGKDLVAQRYKVTLTLTDEQCLDISKEIFEEFESNRRTQKTQSVTKNLRNIVETESALFTRVTRVSIGLINHTDLLMPQIQFLGNTMKACGEMTRRLQNIIIDLQRKRRCLEEIALRDAVSKKNASLALDWIEGRRIEAEAKDIEDQIKAEEAE</sequence>
<comment type="caution">
    <text evidence="1">The sequence shown here is derived from an EMBL/GenBank/DDBJ whole genome shotgun (WGS) entry which is preliminary data.</text>
</comment>
<accession>A0A5J4RXS8</accession>
<evidence type="ECO:0000313" key="2">
    <source>
        <dbReference type="Proteomes" id="UP000324800"/>
    </source>
</evidence>
<dbReference type="Proteomes" id="UP000324800">
    <property type="component" value="Unassembled WGS sequence"/>
</dbReference>